<feature type="domain" description="Glycogen debranching enzyme C-terminal" evidence="1">
    <location>
        <begin position="302"/>
        <end position="676"/>
    </location>
</feature>
<dbReference type="InterPro" id="IPR012341">
    <property type="entry name" value="6hp_glycosidase-like_sf"/>
</dbReference>
<reference evidence="3" key="2">
    <citation type="journal article" date="2022" name="Microbiol. Resour. Announc.">
        <title>Metagenome Sequencing to Explore Phylogenomics of Terrestrial Cyanobacteria.</title>
        <authorList>
            <person name="Ward R.D."/>
            <person name="Stajich J.E."/>
            <person name="Johansen J.R."/>
            <person name="Huntemann M."/>
            <person name="Clum A."/>
            <person name="Foster B."/>
            <person name="Foster B."/>
            <person name="Roux S."/>
            <person name="Palaniappan K."/>
            <person name="Varghese N."/>
            <person name="Mukherjee S."/>
            <person name="Reddy T.B.K."/>
            <person name="Daum C."/>
            <person name="Copeland A."/>
            <person name="Chen I.A."/>
            <person name="Ivanova N.N."/>
            <person name="Kyrpides N.C."/>
            <person name="Shapiro N."/>
            <person name="Eloe-Fadrosh E.A."/>
            <person name="Pietrasiak N."/>
        </authorList>
    </citation>
    <scope>NUCLEOTIDE SEQUENCE</scope>
    <source>
        <strain evidence="3">UHER 2000/2452</strain>
    </source>
</reference>
<dbReference type="AlphaFoldDB" id="A0A951QAX3"/>
<dbReference type="NCBIfam" id="TIGR01561">
    <property type="entry name" value="gde_arch"/>
    <property type="match status" value="1"/>
</dbReference>
<evidence type="ECO:0000313" key="3">
    <source>
        <dbReference type="EMBL" id="MBW4658440.1"/>
    </source>
</evidence>
<dbReference type="SUPFAM" id="SSF48208">
    <property type="entry name" value="Six-hairpin glycosidases"/>
    <property type="match status" value="1"/>
</dbReference>
<dbReference type="Proteomes" id="UP000757435">
    <property type="component" value="Unassembled WGS sequence"/>
</dbReference>
<evidence type="ECO:0000313" key="4">
    <source>
        <dbReference type="Proteomes" id="UP000757435"/>
    </source>
</evidence>
<gene>
    <name evidence="3" type="ORF">KME15_07185</name>
</gene>
<organism evidence="3 4">
    <name type="scientific">Drouetiella hepatica Uher 2000/2452</name>
    <dbReference type="NCBI Taxonomy" id="904376"/>
    <lineage>
        <taxon>Bacteria</taxon>
        <taxon>Bacillati</taxon>
        <taxon>Cyanobacteriota</taxon>
        <taxon>Cyanophyceae</taxon>
        <taxon>Oculatellales</taxon>
        <taxon>Oculatellaceae</taxon>
        <taxon>Drouetiella</taxon>
    </lineage>
</organism>
<dbReference type="Pfam" id="PF06202">
    <property type="entry name" value="GDE_C"/>
    <property type="match status" value="1"/>
</dbReference>
<feature type="domain" description="Glycogen debranching enzyme bacterial and archaeal type N-terminal" evidence="2">
    <location>
        <begin position="7"/>
        <end position="241"/>
    </location>
</feature>
<dbReference type="EMBL" id="JAHHHD010000005">
    <property type="protein sequence ID" value="MBW4658440.1"/>
    <property type="molecule type" value="Genomic_DNA"/>
</dbReference>
<comment type="caution">
    <text evidence="3">The sequence shown here is derived from an EMBL/GenBank/DDBJ whole genome shotgun (WGS) entry which is preliminary data.</text>
</comment>
<protein>
    <submittedName>
        <fullName evidence="3">Amylo-alpha-1,6-glucosidase</fullName>
    </submittedName>
</protein>
<dbReference type="Pfam" id="PF12439">
    <property type="entry name" value="GDE_N"/>
    <property type="match status" value="1"/>
</dbReference>
<proteinExistence type="predicted"/>
<name>A0A951QAX3_9CYAN</name>
<evidence type="ECO:0000259" key="1">
    <source>
        <dbReference type="Pfam" id="PF06202"/>
    </source>
</evidence>
<dbReference type="PANTHER" id="PTHR10569:SF2">
    <property type="entry name" value="GLYCOGEN DEBRANCHING ENZYME"/>
    <property type="match status" value="1"/>
</dbReference>
<dbReference type="InterPro" id="IPR024742">
    <property type="entry name" value="Glycogen_debranch_N"/>
</dbReference>
<evidence type="ECO:0000259" key="2">
    <source>
        <dbReference type="Pfam" id="PF12439"/>
    </source>
</evidence>
<sequence>MDELDTREWLLTNGLGSFASGTVCDAHTRTYHGWLVAALEPPGQRTLLLSHIDASLTVAGREFELGTNFWAGGAIAPAGYHFLQSFQAAPVPTWIWGQNHWRVCRRLIMPHGLVASPLPPFNAQFDNRILIHYCYEGDKTATLRLRPLIGDRIFHTQQRADSGVHFAQLIESHRLLLQAKRLDWRGTSWQLSWTKGDYYSDDAWYWGYRYPEETRRGLADQEDLYCPGNLMVSLEPGESITLEAYIRPNHETSHETLQEHTFEQAIQTEQQRLTTAFAAIQNTSCGSQNERSTELWQRLLQAGDRFVVYRASTQNPTVIAGYPWFNDWGRDTLIALPGLALTPRRFDLAKGLLRTFGQHCQEGLIPNAFPDAGAKPFYNSLDASLWWIETLGLYLDATEDWDFLAEQYPVVWRIYKRLMAGTLYSIRVDAFDGLVTWDAADLALTWMDAVVADKPVTPRRGKAVEINALWYSALRWAEQWATRLLQSDLVIDIEAPMLSNQARRFNDQAQQVQISLEKFWNPAEDYLYDAIAPDDIPDVSIRPNAVIALSLKHCGFPDSMGKRVLQTARDRLLTPYGLRSLDPADPHYIGRYAGGIWQRDRAYHQGTVWPWLLGAFIRAWQRFYPTEPLPIDWQPLLNHFQNQGCLDSISEMFDGDPPHLPQGAIAQAWSVAELLRHCDALCELL</sequence>
<dbReference type="PANTHER" id="PTHR10569">
    <property type="entry name" value="GLYCOGEN DEBRANCHING ENZYME"/>
    <property type="match status" value="1"/>
</dbReference>
<accession>A0A951QAX3</accession>
<dbReference type="GO" id="GO:0004135">
    <property type="term" value="F:amylo-alpha-1,6-glucosidase activity"/>
    <property type="evidence" value="ECO:0007669"/>
    <property type="project" value="InterPro"/>
</dbReference>
<reference evidence="3" key="1">
    <citation type="submission" date="2021-05" db="EMBL/GenBank/DDBJ databases">
        <authorList>
            <person name="Pietrasiak N."/>
            <person name="Ward R."/>
            <person name="Stajich J.E."/>
            <person name="Kurbessoian T."/>
        </authorList>
    </citation>
    <scope>NUCLEOTIDE SEQUENCE</scope>
    <source>
        <strain evidence="3">UHER 2000/2452</strain>
    </source>
</reference>
<dbReference type="InterPro" id="IPR010401">
    <property type="entry name" value="AGL/Gdb1"/>
</dbReference>
<dbReference type="GO" id="GO:0004134">
    <property type="term" value="F:4-alpha-glucanotransferase activity"/>
    <property type="evidence" value="ECO:0007669"/>
    <property type="project" value="InterPro"/>
</dbReference>
<dbReference type="InterPro" id="IPR032790">
    <property type="entry name" value="GDE_C"/>
</dbReference>
<dbReference type="GO" id="GO:0005980">
    <property type="term" value="P:glycogen catabolic process"/>
    <property type="evidence" value="ECO:0007669"/>
    <property type="project" value="InterPro"/>
</dbReference>
<dbReference type="InterPro" id="IPR008928">
    <property type="entry name" value="6-hairpin_glycosidase_sf"/>
</dbReference>
<dbReference type="InterPro" id="IPR006451">
    <property type="entry name" value="Glycogen_debranch_arc"/>
</dbReference>
<dbReference type="Gene3D" id="1.50.10.10">
    <property type="match status" value="1"/>
</dbReference>